<feature type="region of interest" description="Disordered" evidence="11">
    <location>
        <begin position="69"/>
        <end position="89"/>
    </location>
</feature>
<dbReference type="GO" id="GO:0005634">
    <property type="term" value="C:nucleus"/>
    <property type="evidence" value="ECO:0007669"/>
    <property type="project" value="UniProtKB-SubCell"/>
</dbReference>
<dbReference type="GO" id="GO:0008270">
    <property type="term" value="F:zinc ion binding"/>
    <property type="evidence" value="ECO:0007669"/>
    <property type="project" value="UniProtKB-KW"/>
</dbReference>
<accession>A0AAD4XFA0</accession>
<evidence type="ECO:0000256" key="9">
    <source>
        <dbReference type="ARBA" id="ARBA00023242"/>
    </source>
</evidence>
<keyword evidence="8" id="KW-0804">Transcription</keyword>
<evidence type="ECO:0000259" key="12">
    <source>
        <dbReference type="PROSITE" id="PS50071"/>
    </source>
</evidence>
<reference evidence="14" key="1">
    <citation type="submission" date="2022-04" db="EMBL/GenBank/DDBJ databases">
        <title>A functionally conserved STORR gene fusion in Papaver species that diverged 16.8 million years ago.</title>
        <authorList>
            <person name="Catania T."/>
        </authorList>
    </citation>
    <scope>NUCLEOTIDE SEQUENCE</scope>
    <source>
        <strain evidence="14">S-188037</strain>
    </source>
</reference>
<evidence type="ECO:0000256" key="10">
    <source>
        <dbReference type="PROSITE-ProRule" id="PRU00108"/>
    </source>
</evidence>
<evidence type="ECO:0000256" key="2">
    <source>
        <dbReference type="ARBA" id="ARBA00022723"/>
    </source>
</evidence>
<evidence type="ECO:0000259" key="13">
    <source>
        <dbReference type="PROSITE" id="PS51523"/>
    </source>
</evidence>
<feature type="compositionally biased region" description="Basic and acidic residues" evidence="11">
    <location>
        <begin position="1"/>
        <end position="10"/>
    </location>
</feature>
<dbReference type="PANTHER" id="PTHR31948">
    <property type="entry name" value="ZINC-FINGER HOMEODOMAIN PROTEIN 2"/>
    <property type="match status" value="1"/>
</dbReference>
<dbReference type="InterPro" id="IPR006455">
    <property type="entry name" value="Homeodomain_ZF_HD"/>
</dbReference>
<dbReference type="GO" id="GO:0000976">
    <property type="term" value="F:transcription cis-regulatory region binding"/>
    <property type="evidence" value="ECO:0007669"/>
    <property type="project" value="TreeGrafter"/>
</dbReference>
<comment type="subcellular location">
    <subcellularLocation>
        <location evidence="1 10">Nucleus</location>
    </subcellularLocation>
</comment>
<dbReference type="InterPro" id="IPR001356">
    <property type="entry name" value="HD"/>
</dbReference>
<dbReference type="FunFam" id="1.10.10.60:FF:000257">
    <property type="entry name" value="Zinc-finger homeodomain protein 2"/>
    <property type="match status" value="1"/>
</dbReference>
<feature type="compositionally biased region" description="Low complexity" evidence="11">
    <location>
        <begin position="192"/>
        <end position="213"/>
    </location>
</feature>
<dbReference type="AlphaFoldDB" id="A0AAD4XFA0"/>
<feature type="compositionally biased region" description="Polar residues" evidence="11">
    <location>
        <begin position="30"/>
        <end position="41"/>
    </location>
</feature>
<keyword evidence="15" id="KW-1185">Reference proteome</keyword>
<name>A0AAD4XFA0_9MAGN</name>
<evidence type="ECO:0008006" key="16">
    <source>
        <dbReference type="Google" id="ProtNLM"/>
    </source>
</evidence>
<evidence type="ECO:0000256" key="5">
    <source>
        <dbReference type="ARBA" id="ARBA00023015"/>
    </source>
</evidence>
<evidence type="ECO:0000256" key="3">
    <source>
        <dbReference type="ARBA" id="ARBA00022771"/>
    </source>
</evidence>
<feature type="region of interest" description="Disordered" evidence="11">
    <location>
        <begin position="188"/>
        <end position="213"/>
    </location>
</feature>
<dbReference type="SUPFAM" id="SSF46689">
    <property type="entry name" value="Homeodomain-like"/>
    <property type="match status" value="1"/>
</dbReference>
<dbReference type="PROSITE" id="PS51523">
    <property type="entry name" value="ZF_HD_DIMER"/>
    <property type="match status" value="1"/>
</dbReference>
<keyword evidence="9 10" id="KW-0539">Nucleus</keyword>
<feature type="domain" description="ZF-HD dimerization-type" evidence="13">
    <location>
        <begin position="115"/>
        <end position="164"/>
    </location>
</feature>
<proteinExistence type="predicted"/>
<gene>
    <name evidence="14" type="ORF">MKW98_030475</name>
</gene>
<dbReference type="InterPro" id="IPR006456">
    <property type="entry name" value="ZF_HD_homeobox_Cys/His_dimer"/>
</dbReference>
<organism evidence="14 15">
    <name type="scientific">Papaver atlanticum</name>
    <dbReference type="NCBI Taxonomy" id="357466"/>
    <lineage>
        <taxon>Eukaryota</taxon>
        <taxon>Viridiplantae</taxon>
        <taxon>Streptophyta</taxon>
        <taxon>Embryophyta</taxon>
        <taxon>Tracheophyta</taxon>
        <taxon>Spermatophyta</taxon>
        <taxon>Magnoliopsida</taxon>
        <taxon>Ranunculales</taxon>
        <taxon>Papaveraceae</taxon>
        <taxon>Papaveroideae</taxon>
        <taxon>Papaver</taxon>
    </lineage>
</organism>
<dbReference type="NCBIfam" id="TIGR01566">
    <property type="entry name" value="ZF_HD_prot_N"/>
    <property type="match status" value="1"/>
</dbReference>
<evidence type="ECO:0000313" key="14">
    <source>
        <dbReference type="EMBL" id="KAI3905900.1"/>
    </source>
</evidence>
<comment type="caution">
    <text evidence="14">The sequence shown here is derived from an EMBL/GenBank/DDBJ whole genome shotgun (WGS) entry which is preliminary data.</text>
</comment>
<keyword evidence="4" id="KW-0862">Zinc</keyword>
<evidence type="ECO:0000256" key="11">
    <source>
        <dbReference type="SAM" id="MobiDB-lite"/>
    </source>
</evidence>
<dbReference type="GO" id="GO:0003700">
    <property type="term" value="F:DNA-binding transcription factor activity"/>
    <property type="evidence" value="ECO:0007669"/>
    <property type="project" value="TreeGrafter"/>
</dbReference>
<evidence type="ECO:0000256" key="6">
    <source>
        <dbReference type="ARBA" id="ARBA00023125"/>
    </source>
</evidence>
<keyword evidence="6 10" id="KW-0238">DNA-binding</keyword>
<sequence length="337" mass="37298">MEFRGTDKRSMPSSSSSAYNNPSIIRDQLPSFSATTTLLSPTSGRGGERRSNNGSTSAHHLYQNQVLDQHQHRQRVPVDNQPDPDPVSIAGIDTLVASPIAIDGSTTQSLPTIRYRECLKNHAANIGGHVVDGCGEFMPSGEEGTREALKCAACDCHRNFHRKEVDGESHSSLGANCYYCYNPSNKNDRGSRSVPPRSHSHHPLTTPTTTFLPTPLQQHQSKFHQLGLPNSPPSGPIQPMMMAFGGGGGAESSSEEQNMFGGIGQSSHPGSSKKRFRTKFTQEQKDKLLEFAEKIGWRIQKQDEQEVQQFCAEVGVKRQVLKVWMHNNKYVMRKKEL</sequence>
<dbReference type="GO" id="GO:0050793">
    <property type="term" value="P:regulation of developmental process"/>
    <property type="evidence" value="ECO:0007669"/>
    <property type="project" value="TreeGrafter"/>
</dbReference>
<protein>
    <recommendedName>
        <fullName evidence="16">ZF-HD dimerization-type domain-containing protein</fullName>
    </recommendedName>
</protein>
<keyword evidence="5" id="KW-0805">Transcription regulation</keyword>
<keyword evidence="2" id="KW-0479">Metal-binding</keyword>
<dbReference type="PROSITE" id="PS50071">
    <property type="entry name" value="HOMEOBOX_2"/>
    <property type="match status" value="1"/>
</dbReference>
<feature type="region of interest" description="Disordered" evidence="11">
    <location>
        <begin position="1"/>
        <end position="56"/>
    </location>
</feature>
<feature type="DNA-binding region" description="Homeobox" evidence="10">
    <location>
        <begin position="273"/>
        <end position="336"/>
    </location>
</feature>
<evidence type="ECO:0000256" key="8">
    <source>
        <dbReference type="ARBA" id="ARBA00023163"/>
    </source>
</evidence>
<dbReference type="Pfam" id="PF04770">
    <property type="entry name" value="ZF-HD_dimer"/>
    <property type="match status" value="1"/>
</dbReference>
<feature type="domain" description="Homeobox" evidence="12">
    <location>
        <begin position="271"/>
        <end position="335"/>
    </location>
</feature>
<feature type="region of interest" description="Disordered" evidence="11">
    <location>
        <begin position="246"/>
        <end position="277"/>
    </location>
</feature>
<dbReference type="EMBL" id="JAJJMB010010902">
    <property type="protein sequence ID" value="KAI3905900.1"/>
    <property type="molecule type" value="Genomic_DNA"/>
</dbReference>
<dbReference type="Gene3D" id="1.10.10.60">
    <property type="entry name" value="Homeodomain-like"/>
    <property type="match status" value="1"/>
</dbReference>
<keyword evidence="7 10" id="KW-0371">Homeobox</keyword>
<keyword evidence="3" id="KW-0863">Zinc-finger</keyword>
<evidence type="ECO:0000256" key="7">
    <source>
        <dbReference type="ARBA" id="ARBA00023155"/>
    </source>
</evidence>
<dbReference type="NCBIfam" id="TIGR01565">
    <property type="entry name" value="homeo_ZF_HD"/>
    <property type="match status" value="1"/>
</dbReference>
<dbReference type="Proteomes" id="UP001202328">
    <property type="component" value="Unassembled WGS sequence"/>
</dbReference>
<dbReference type="InterPro" id="IPR009057">
    <property type="entry name" value="Homeodomain-like_sf"/>
</dbReference>
<evidence type="ECO:0000256" key="4">
    <source>
        <dbReference type="ARBA" id="ARBA00022833"/>
    </source>
</evidence>
<evidence type="ECO:0000256" key="1">
    <source>
        <dbReference type="ARBA" id="ARBA00004123"/>
    </source>
</evidence>
<evidence type="ECO:0000313" key="15">
    <source>
        <dbReference type="Proteomes" id="UP001202328"/>
    </source>
</evidence>
<feature type="compositionally biased region" description="Low complexity" evidence="11">
    <location>
        <begin position="11"/>
        <end position="23"/>
    </location>
</feature>
<dbReference type="PANTHER" id="PTHR31948:SF60">
    <property type="entry name" value="ZINC-FINGER HOMEODOMAIN PROTEIN 5"/>
    <property type="match status" value="1"/>
</dbReference>